<dbReference type="KEGG" id="kvl:KVU_1460"/>
<reference evidence="1 2" key="1">
    <citation type="journal article" date="2011" name="J. Bacteriol.">
        <title>Complete genome sequence of the industrial strain Ketogulonicigenium vulgare WSH-001.</title>
        <authorList>
            <person name="Liu L."/>
            <person name="Li Y."/>
            <person name="Zhang J."/>
            <person name="Zhou Z."/>
            <person name="Liu J."/>
            <person name="Li X."/>
            <person name="Zhou J."/>
            <person name="Du G."/>
            <person name="Wang L."/>
            <person name="Chen J."/>
        </authorList>
    </citation>
    <scope>NUCLEOTIDE SEQUENCE [LARGE SCALE GENOMIC DNA]</scope>
    <source>
        <strain evidence="1 2">WSH-001</strain>
    </source>
</reference>
<sequence length="88" mass="9154">MPNDYFQSMSGGLESPAAQAVAITTSNTADLSVFPRALYATTAGTVRVTMMEGGAIVTLPILVGVPLPVRVRRVWTTGTTASGIVGVW</sequence>
<keyword evidence="2" id="KW-1185">Reference proteome</keyword>
<dbReference type="AlphaFoldDB" id="F9Y982"/>
<accession>F9Y982</accession>
<dbReference type="EMBL" id="CP002018">
    <property type="protein sequence ID" value="AEM41299.1"/>
    <property type="molecule type" value="Genomic_DNA"/>
</dbReference>
<dbReference type="RefSeq" id="WP_013383228.1">
    <property type="nucleotide sequence ID" value="NC_017384.1"/>
</dbReference>
<protein>
    <submittedName>
        <fullName evidence="1">Uncharacterized protein</fullName>
    </submittedName>
</protein>
<proteinExistence type="predicted"/>
<dbReference type="HOGENOM" id="CLU_159259_0_0_5"/>
<evidence type="ECO:0000313" key="2">
    <source>
        <dbReference type="Proteomes" id="UP000000692"/>
    </source>
</evidence>
<gene>
    <name evidence="1" type="ordered locus">KVU_1460</name>
</gene>
<dbReference type="Proteomes" id="UP000000692">
    <property type="component" value="Chromosome"/>
</dbReference>
<dbReference type="PATRIC" id="fig|759362.5.peg.1506"/>
<evidence type="ECO:0000313" key="1">
    <source>
        <dbReference type="EMBL" id="AEM41299.1"/>
    </source>
</evidence>
<organism evidence="1 2">
    <name type="scientific">Ketogulonicigenium vulgare (strain WSH-001)</name>
    <dbReference type="NCBI Taxonomy" id="759362"/>
    <lineage>
        <taxon>Bacteria</taxon>
        <taxon>Pseudomonadati</taxon>
        <taxon>Pseudomonadota</taxon>
        <taxon>Alphaproteobacteria</taxon>
        <taxon>Rhodobacterales</taxon>
        <taxon>Roseobacteraceae</taxon>
        <taxon>Ketogulonicigenium</taxon>
    </lineage>
</organism>
<name>F9Y982_KETVW</name>